<feature type="domain" description="ODAD1 central coiled coil region" evidence="3">
    <location>
        <begin position="136"/>
        <end position="416"/>
    </location>
</feature>
<sequence>MTDQNELDQLAAAELERLQRQHRTLQLELRGLLEEKAKQLKKQNHMITVLQQEHQKLKDEINTLESGTHARKNTNKEKRLSYLQRQNVDLQQILQGERVKLWELEGHLKKVEKEIESLRKNEVTDSCYKESIGKVQKSVVKLENRLDVVNKKCSDVLTENCKLRNSINHMLQDRSNFNDMWQTMVTQFNEGKKYIMELIDQSTVAFDLREELCNKLQVLKDRSENDKIMHIQEMREMQRRLEHDAKLQKFFDIKGKKRLNPELEQREANKKLALKENYERQLEEYHAIIDDIKELYAVEDTDSLTAQFKRQEEENFALFSYVNELSHEVETLNETTQELSEEIERQQAEHEEKELKQKTEALDYLNSELEKIEMAAKEASERKLALHTRLDQMLQGILEIFKLLSCDDAPILNVLSSKTVLTVHNVKLFVGVIERRINTVISNVNVDESSTKILGRKDRVPKFNIKDSAKGKN</sequence>
<reference evidence="5" key="1">
    <citation type="submission" date="2025-08" db="UniProtKB">
        <authorList>
            <consortium name="RefSeq"/>
        </authorList>
    </citation>
    <scope>IDENTIFICATION</scope>
    <source>
        <tissue evidence="5">Adult</tissue>
    </source>
</reference>
<dbReference type="Proteomes" id="UP001652620">
    <property type="component" value="Chromosome 5"/>
</dbReference>
<proteinExistence type="predicted"/>
<dbReference type="Pfam" id="PF21773">
    <property type="entry name" value="ODAD1_CC"/>
    <property type="match status" value="1"/>
</dbReference>
<dbReference type="OMA" id="CYKDTIC"/>
<evidence type="ECO:0000256" key="2">
    <source>
        <dbReference type="SAM" id="Coils"/>
    </source>
</evidence>
<evidence type="ECO:0000256" key="1">
    <source>
        <dbReference type="ARBA" id="ARBA00023054"/>
    </source>
</evidence>
<feature type="coiled-coil region" evidence="2">
    <location>
        <begin position="8"/>
        <end position="67"/>
    </location>
</feature>
<dbReference type="AlphaFoldDB" id="A0A6I9VAN6"/>
<dbReference type="PANTHER" id="PTHR21694:SF18">
    <property type="entry name" value="COILED-COIL DOMAIN-CONTAINING PROTEIN 63"/>
    <property type="match status" value="1"/>
</dbReference>
<dbReference type="RefSeq" id="XP_011199921.1">
    <property type="nucleotide sequence ID" value="XM_011201619.4"/>
</dbReference>
<dbReference type="CTD" id="42024"/>
<evidence type="ECO:0000259" key="3">
    <source>
        <dbReference type="Pfam" id="PF21773"/>
    </source>
</evidence>
<dbReference type="InterPro" id="IPR049258">
    <property type="entry name" value="ODAD1_CC"/>
</dbReference>
<name>A0A6I9VAN6_BACDO</name>
<feature type="coiled-coil region" evidence="2">
    <location>
        <begin position="322"/>
        <end position="382"/>
    </location>
</feature>
<accession>A0A6I9VAN6</accession>
<evidence type="ECO:0000313" key="4">
    <source>
        <dbReference type="Proteomes" id="UP001652620"/>
    </source>
</evidence>
<protein>
    <submittedName>
        <fullName evidence="5">Coiled-coil domain-containing protein 63 isoform X1</fullName>
    </submittedName>
</protein>
<dbReference type="InterPro" id="IPR051876">
    <property type="entry name" value="ODA-DC/CCD"/>
</dbReference>
<evidence type="ECO:0000313" key="5">
    <source>
        <dbReference type="RefSeq" id="XP_011199921.1"/>
    </source>
</evidence>
<keyword evidence="4" id="KW-1185">Reference proteome</keyword>
<dbReference type="InParanoid" id="A0A6I9VAN6"/>
<dbReference type="FunCoup" id="A0A6I9VAN6">
    <property type="interactions" value="7"/>
</dbReference>
<dbReference type="PANTHER" id="PTHR21694">
    <property type="entry name" value="COILED-COIL DOMAIN-CONTAINING PROTEIN 63"/>
    <property type="match status" value="1"/>
</dbReference>
<gene>
    <name evidence="5" type="primary">LOC105223783</name>
</gene>
<dbReference type="GeneID" id="105223783"/>
<dbReference type="OrthoDB" id="6766775at2759"/>
<dbReference type="KEGG" id="bdr:105223783"/>
<keyword evidence="1 2" id="KW-0175">Coiled coil</keyword>
<organism evidence="4 5">
    <name type="scientific">Bactrocera dorsalis</name>
    <name type="common">Oriental fruit fly</name>
    <name type="synonym">Dacus dorsalis</name>
    <dbReference type="NCBI Taxonomy" id="27457"/>
    <lineage>
        <taxon>Eukaryota</taxon>
        <taxon>Metazoa</taxon>
        <taxon>Ecdysozoa</taxon>
        <taxon>Arthropoda</taxon>
        <taxon>Hexapoda</taxon>
        <taxon>Insecta</taxon>
        <taxon>Pterygota</taxon>
        <taxon>Neoptera</taxon>
        <taxon>Endopterygota</taxon>
        <taxon>Diptera</taxon>
        <taxon>Brachycera</taxon>
        <taxon>Muscomorpha</taxon>
        <taxon>Tephritoidea</taxon>
        <taxon>Tephritidae</taxon>
        <taxon>Bactrocera</taxon>
        <taxon>Bactrocera</taxon>
    </lineage>
</organism>